<sequence length="425" mass="50096">MSTERIDIYGGKATIKQNKFDVWQFRMWVSNEKRYYEKSLRTKRRAEAIDKAEEMYFDLQNELKDGRKLFSVSIAEAVAIYLEHRKIDVRTKEIVEGRWNTIRAHLNHFIEYVGEKEKAANLGINTLVKFEWKGKETNYVLFRTEQGASKQTVRNEMASINACQRHLCDIEQITSFPRFRLPSLKIEGSSTKSGEEVQRMTFTHDEWKSFYTSMRSYVAKVKNRLTDKEAFERELVRHWCLFAANSGLRSGEQRQLRWSDVSIHKEKDNGDELLLVRVNIRKGTTKVRKERTFWCRGGDYLQRWKAIQKEYGESTDGLIFSLDGEEEYERYRLHRHWRQIMLLTDIALDKRELLVPYSLRHLAITNQVLSGVSLSDVAFYCGTSVKQIESTYYHLNEEKMRAVATARFVRRDGKIYALGKEIAED</sequence>
<organism evidence="3 4">
    <name type="scientific">Marinomonas transparens</name>
    <dbReference type="NCBI Taxonomy" id="2795388"/>
    <lineage>
        <taxon>Bacteria</taxon>
        <taxon>Pseudomonadati</taxon>
        <taxon>Pseudomonadota</taxon>
        <taxon>Gammaproteobacteria</taxon>
        <taxon>Oceanospirillales</taxon>
        <taxon>Oceanospirillaceae</taxon>
        <taxon>Marinomonas</taxon>
    </lineage>
</organism>
<dbReference type="PROSITE" id="PS51898">
    <property type="entry name" value="TYR_RECOMBINASE"/>
    <property type="match status" value="1"/>
</dbReference>
<dbReference type="InterPro" id="IPR013762">
    <property type="entry name" value="Integrase-like_cat_sf"/>
</dbReference>
<name>A0A934N864_9GAMM</name>
<dbReference type="Pfam" id="PF00589">
    <property type="entry name" value="Phage_integrase"/>
    <property type="match status" value="1"/>
</dbReference>
<keyword evidence="4" id="KW-1185">Reference proteome</keyword>
<feature type="domain" description="Tyr recombinase" evidence="2">
    <location>
        <begin position="197"/>
        <end position="405"/>
    </location>
</feature>
<dbReference type="EMBL" id="JAEMNX010000031">
    <property type="protein sequence ID" value="MBJ7539756.1"/>
    <property type="molecule type" value="Genomic_DNA"/>
</dbReference>
<comment type="caution">
    <text evidence="3">The sequence shown here is derived from an EMBL/GenBank/DDBJ whole genome shotgun (WGS) entry which is preliminary data.</text>
</comment>
<dbReference type="Gene3D" id="1.10.443.10">
    <property type="entry name" value="Intergrase catalytic core"/>
    <property type="match status" value="1"/>
</dbReference>
<proteinExistence type="predicted"/>
<dbReference type="SUPFAM" id="SSF56349">
    <property type="entry name" value="DNA breaking-rejoining enzymes"/>
    <property type="match status" value="1"/>
</dbReference>
<dbReference type="GO" id="GO:0006310">
    <property type="term" value="P:DNA recombination"/>
    <property type="evidence" value="ECO:0007669"/>
    <property type="project" value="UniProtKB-KW"/>
</dbReference>
<dbReference type="InterPro" id="IPR011010">
    <property type="entry name" value="DNA_brk_join_enz"/>
</dbReference>
<accession>A0A934N864</accession>
<dbReference type="InterPro" id="IPR002104">
    <property type="entry name" value="Integrase_catalytic"/>
</dbReference>
<gene>
    <name evidence="3" type="ORF">I8J31_18955</name>
</gene>
<evidence type="ECO:0000313" key="3">
    <source>
        <dbReference type="EMBL" id="MBJ7539756.1"/>
    </source>
</evidence>
<dbReference type="GO" id="GO:0015074">
    <property type="term" value="P:DNA integration"/>
    <property type="evidence" value="ECO:0007669"/>
    <property type="project" value="InterPro"/>
</dbReference>
<reference evidence="3" key="1">
    <citation type="submission" date="2020-12" db="EMBL/GenBank/DDBJ databases">
        <title>Marinomonas arctica sp. nov., a psychrotolerant bacterium isolated from the Arctic.</title>
        <authorList>
            <person name="Zhang Y."/>
        </authorList>
    </citation>
    <scope>NUCLEOTIDE SEQUENCE</scope>
    <source>
        <strain evidence="3">C1424</strain>
    </source>
</reference>
<evidence type="ECO:0000256" key="1">
    <source>
        <dbReference type="ARBA" id="ARBA00023172"/>
    </source>
</evidence>
<evidence type="ECO:0000313" key="4">
    <source>
        <dbReference type="Proteomes" id="UP000628710"/>
    </source>
</evidence>
<dbReference type="Proteomes" id="UP000628710">
    <property type="component" value="Unassembled WGS sequence"/>
</dbReference>
<dbReference type="RefSeq" id="WP_199470151.1">
    <property type="nucleotide sequence ID" value="NZ_JAEMNX010000031.1"/>
</dbReference>
<keyword evidence="1" id="KW-0233">DNA recombination</keyword>
<dbReference type="GO" id="GO:0003677">
    <property type="term" value="F:DNA binding"/>
    <property type="evidence" value="ECO:0007669"/>
    <property type="project" value="InterPro"/>
</dbReference>
<protein>
    <recommendedName>
        <fullName evidence="2">Tyr recombinase domain-containing protein</fullName>
    </recommendedName>
</protein>
<dbReference type="AlphaFoldDB" id="A0A934N864"/>
<evidence type="ECO:0000259" key="2">
    <source>
        <dbReference type="PROSITE" id="PS51898"/>
    </source>
</evidence>